<evidence type="ECO:0000313" key="3">
    <source>
        <dbReference type="EMBL" id="AKV58633.1"/>
    </source>
</evidence>
<dbReference type="EMBL" id="CP012342">
    <property type="protein sequence ID" value="AKV58633.1"/>
    <property type="molecule type" value="Genomic_DNA"/>
</dbReference>
<keyword evidence="4" id="KW-1185">Reference proteome</keyword>
<proteinExistence type="predicted"/>
<dbReference type="RefSeq" id="WP_052204788.1">
    <property type="nucleotide sequence ID" value="NZ_BAAAGW010000029.1"/>
</dbReference>
<gene>
    <name evidence="3" type="ORF">AK829_04970</name>
</gene>
<evidence type="ECO:0000313" key="4">
    <source>
        <dbReference type="Proteomes" id="UP000060016"/>
    </source>
</evidence>
<evidence type="ECO:0000256" key="1">
    <source>
        <dbReference type="ARBA" id="ARBA00023015"/>
    </source>
</evidence>
<dbReference type="STRING" id="156976.AK829_04970"/>
<name>A0A0K1RB57_9CORY</name>
<reference evidence="3 4" key="1">
    <citation type="submission" date="2015-08" db="EMBL/GenBank/DDBJ databases">
        <authorList>
            <person name="Babu N.S."/>
            <person name="Beckwith C.J."/>
            <person name="Beseler K.G."/>
            <person name="Brison A."/>
            <person name="Carone J.V."/>
            <person name="Caskin T.P."/>
            <person name="Diamond M."/>
            <person name="Durham M.E."/>
            <person name="Foxe J.M."/>
            <person name="Go M."/>
            <person name="Henderson B.A."/>
            <person name="Jones I.B."/>
            <person name="McGettigan J.A."/>
            <person name="Micheletti S.J."/>
            <person name="Nasrallah M.E."/>
            <person name="Ortiz D."/>
            <person name="Piller C.R."/>
            <person name="Privatt S.R."/>
            <person name="Schneider S.L."/>
            <person name="Sharp S."/>
            <person name="Smith T.C."/>
            <person name="Stanton J.D."/>
            <person name="Ullery H.E."/>
            <person name="Wilson R.J."/>
            <person name="Serrano M.G."/>
            <person name="Buck G."/>
            <person name="Lee V."/>
            <person name="Wang Y."/>
            <person name="Carvalho R."/>
            <person name="Voegtly L."/>
            <person name="Shi R."/>
            <person name="Duckworth R."/>
            <person name="Johnson A."/>
            <person name="Loviza R."/>
            <person name="Walstead R."/>
            <person name="Shah Z."/>
            <person name="Kiflezghi M."/>
            <person name="Wade K."/>
            <person name="Ball S.L."/>
            <person name="Bradley K.W."/>
            <person name="Asai D.J."/>
            <person name="Bowman C.A."/>
            <person name="Russell D.A."/>
            <person name="Pope W.H."/>
            <person name="Jacobs-Sera D."/>
            <person name="Hendrix R.W."/>
            <person name="Hatfull G.F."/>
        </authorList>
    </citation>
    <scope>NUCLEOTIDE SEQUENCE [LARGE SCALE GENOMIC DNA]</scope>
    <source>
        <strain evidence="3 4">PUDD_83A45</strain>
    </source>
</reference>
<organism evidence="3 4">
    <name type="scientific">Corynebacterium riegelii</name>
    <dbReference type="NCBI Taxonomy" id="156976"/>
    <lineage>
        <taxon>Bacteria</taxon>
        <taxon>Bacillati</taxon>
        <taxon>Actinomycetota</taxon>
        <taxon>Actinomycetes</taxon>
        <taxon>Mycobacteriales</taxon>
        <taxon>Corynebacteriaceae</taxon>
        <taxon>Corynebacterium</taxon>
    </lineage>
</organism>
<dbReference type="AlphaFoldDB" id="A0A0K1RB57"/>
<protein>
    <recommendedName>
        <fullName evidence="5">Anti-sigma factor</fullName>
    </recommendedName>
</protein>
<dbReference type="Gene3D" id="1.10.10.1320">
    <property type="entry name" value="Anti-sigma factor, zinc-finger domain"/>
    <property type="match status" value="1"/>
</dbReference>
<dbReference type="KEGG" id="crie:AK829_04970"/>
<keyword evidence="1" id="KW-0805">Transcription regulation</keyword>
<dbReference type="PATRIC" id="fig|156976.3.peg.987"/>
<accession>A0A0K1RB57</accession>
<dbReference type="Proteomes" id="UP000060016">
    <property type="component" value="Chromosome"/>
</dbReference>
<dbReference type="InterPro" id="IPR041916">
    <property type="entry name" value="Anti_sigma_zinc_sf"/>
</dbReference>
<keyword evidence="2" id="KW-0804">Transcription</keyword>
<evidence type="ECO:0008006" key="5">
    <source>
        <dbReference type="Google" id="ProtNLM"/>
    </source>
</evidence>
<sequence>MTRRFSSTEHLGPEAVAAFVDGELSACATRRAQDHIAQCQECHEEVVAQRGASQRMRFLRTDEHVKAPTSLIEKLANMCDDDELHDAAEAKRSPREKLADALQRFRQGRVT</sequence>
<evidence type="ECO:0000256" key="2">
    <source>
        <dbReference type="ARBA" id="ARBA00023163"/>
    </source>
</evidence>